<feature type="compositionally biased region" description="Low complexity" evidence="4">
    <location>
        <begin position="39"/>
        <end position="116"/>
    </location>
</feature>
<feature type="compositionally biased region" description="Basic and acidic residues" evidence="4">
    <location>
        <begin position="582"/>
        <end position="593"/>
    </location>
</feature>
<feature type="region of interest" description="Disordered" evidence="4">
    <location>
        <begin position="26"/>
        <end position="116"/>
    </location>
</feature>
<feature type="compositionally biased region" description="Polar residues" evidence="4">
    <location>
        <begin position="990"/>
        <end position="1000"/>
    </location>
</feature>
<feature type="region of interest" description="Disordered" evidence="4">
    <location>
        <begin position="864"/>
        <end position="901"/>
    </location>
</feature>
<evidence type="ECO:0000259" key="6">
    <source>
        <dbReference type="Pfam" id="PF03958"/>
    </source>
</evidence>
<feature type="domain" description="NolW-like" evidence="6">
    <location>
        <begin position="718"/>
        <end position="825"/>
    </location>
</feature>
<evidence type="ECO:0000313" key="8">
    <source>
        <dbReference type="Proteomes" id="UP000316304"/>
    </source>
</evidence>
<feature type="domain" description="NolW-like" evidence="6">
    <location>
        <begin position="399"/>
        <end position="456"/>
    </location>
</feature>
<proteinExistence type="predicted"/>
<dbReference type="PANTHER" id="PTHR30332">
    <property type="entry name" value="PROBABLE GENERAL SECRETION PATHWAY PROTEIN D"/>
    <property type="match status" value="1"/>
</dbReference>
<comment type="caution">
    <text evidence="7">The sequence shown here is derived from an EMBL/GenBank/DDBJ whole genome shotgun (WGS) entry which is preliminary data.</text>
</comment>
<dbReference type="Pfam" id="PF03958">
    <property type="entry name" value="Secretin_N"/>
    <property type="match status" value="3"/>
</dbReference>
<feature type="compositionally biased region" description="Gly residues" evidence="4">
    <location>
        <begin position="884"/>
        <end position="896"/>
    </location>
</feature>
<dbReference type="Proteomes" id="UP000316304">
    <property type="component" value="Unassembled WGS sequence"/>
</dbReference>
<feature type="region of interest" description="Disordered" evidence="4">
    <location>
        <begin position="971"/>
        <end position="1058"/>
    </location>
</feature>
<evidence type="ECO:0000256" key="5">
    <source>
        <dbReference type="SAM" id="SignalP"/>
    </source>
</evidence>
<evidence type="ECO:0000313" key="7">
    <source>
        <dbReference type="EMBL" id="TWU23981.1"/>
    </source>
</evidence>
<sequence precursor="true">MKYSLFFIVVAILTSPLPSIAVAAPQSDASQQTPETPVPAEISAPAETPAEASSTADVPAVAAADSNAAPSPSAQPAAAETQPAAAETQPAAAETQPAAAETQPVAVETQPAAAENQPAAAMQAVPVQASPAESTAIDNTVKSEEGFVFNFSGASWKDVLEWFSEQADLSLQIDRFPAGTVNYVDPSRTYNAAESLDILNRLLLDRGYALVRRGRMLLLIDLEVENAANLISEVAELVTLDELDGRSRSDIVSCVFPLGSLTPDAARQEIAQLVGPWGRTIVLDSARQVKVTETVAKLLAIRQLLENARQADSTVVEIVLQHRGSDEMLEIARPLIGLDPGQNANDEIRLSVGLYGERIYATGLPGKVALLESILLKADKPLVTADPNTQADVAIPVFETHRVKTADSATVFDVLQTLLAGTPETRIAIDPKTNAIVAYARPETQSMIAATIAKLEGSGQDFKVITLRRLDPAQALLTINKFFGVTAENTGGPIVDGDPLTGRLWIRGKPDDIAMIEKLIGELEGEDVLGNMSDKVRVLPYTGQAAEDALRQVQSVWSTLGRKNDIRTIRTAGTPASSGSEMPERRVHPEKTPEGAGASQREMPFETNRSKEAAPALPIDSRTGVRRSAQPTVVAGGPDRSAGYQLVATPLQEEATASDASTGNPEIRFDFQGSDIVIQFSPAGMIVASEDTEALDAFEALMGSFASSSNVQASLPTIFWLKYAKADTTAELIASILGGGDSSMASVTDSLGSSLGGLGGGMMGLLGMGGGGGGGDSESSAKSILTSSGSVSIVPDARLNALIVQANPIDLETIEIILRKLDIQESPEDVEVVAKPALIPVIYQDAKSVAEVVKSVFADRMKSASEANRGGGQPNPQEIIAALRGGGRGGSGGGGAKAQSEPAKIIVSVDERSNSLVVIATPQDFNEVRQLVIALDEGGMQSEERVEVVTLKGDIKADVVKQALESILGASVKTSSSSTTSDGKTNTGSPATNATTPSSDDIQRRIEMFRAMRGGGENGAGRGGGGARGGGNRAGGPAAAGGGGGQRGAGGGGGGRGR</sequence>
<keyword evidence="8" id="KW-1185">Reference proteome</keyword>
<organism evidence="7 8">
    <name type="scientific">Novipirellula galeiformis</name>
    <dbReference type="NCBI Taxonomy" id="2528004"/>
    <lineage>
        <taxon>Bacteria</taxon>
        <taxon>Pseudomonadati</taxon>
        <taxon>Planctomycetota</taxon>
        <taxon>Planctomycetia</taxon>
        <taxon>Pirellulales</taxon>
        <taxon>Pirellulaceae</taxon>
        <taxon>Novipirellula</taxon>
    </lineage>
</organism>
<feature type="domain" description="NolW-like" evidence="6">
    <location>
        <begin position="838"/>
        <end position="941"/>
    </location>
</feature>
<dbReference type="AlphaFoldDB" id="A0A5C6CL02"/>
<feature type="signal peptide" evidence="5">
    <location>
        <begin position="1"/>
        <end position="23"/>
    </location>
</feature>
<dbReference type="Gene3D" id="3.30.1370.120">
    <property type="match status" value="3"/>
</dbReference>
<accession>A0A5C6CL02</accession>
<dbReference type="EMBL" id="SJPT01000003">
    <property type="protein sequence ID" value="TWU23981.1"/>
    <property type="molecule type" value="Genomic_DNA"/>
</dbReference>
<dbReference type="GO" id="GO:0009306">
    <property type="term" value="P:protein secretion"/>
    <property type="evidence" value="ECO:0007669"/>
    <property type="project" value="TreeGrafter"/>
</dbReference>
<dbReference type="RefSeq" id="WP_146594256.1">
    <property type="nucleotide sequence ID" value="NZ_SJPT01000003.1"/>
</dbReference>
<dbReference type="PANTHER" id="PTHR30332:SF24">
    <property type="entry name" value="SECRETIN GSPD-RELATED"/>
    <property type="match status" value="1"/>
</dbReference>
<feature type="compositionally biased region" description="Gly residues" evidence="4">
    <location>
        <begin position="1013"/>
        <end position="1058"/>
    </location>
</feature>
<keyword evidence="3" id="KW-0472">Membrane</keyword>
<dbReference type="GO" id="GO:0015627">
    <property type="term" value="C:type II protein secretion system complex"/>
    <property type="evidence" value="ECO:0007669"/>
    <property type="project" value="TreeGrafter"/>
</dbReference>
<gene>
    <name evidence="7" type="ORF">Pla52o_19040</name>
</gene>
<reference evidence="7 8" key="1">
    <citation type="submission" date="2019-02" db="EMBL/GenBank/DDBJ databases">
        <title>Deep-cultivation of Planctomycetes and their phenomic and genomic characterization uncovers novel biology.</title>
        <authorList>
            <person name="Wiegand S."/>
            <person name="Jogler M."/>
            <person name="Boedeker C."/>
            <person name="Pinto D."/>
            <person name="Vollmers J."/>
            <person name="Rivas-Marin E."/>
            <person name="Kohn T."/>
            <person name="Peeters S.H."/>
            <person name="Heuer A."/>
            <person name="Rast P."/>
            <person name="Oberbeckmann S."/>
            <person name="Bunk B."/>
            <person name="Jeske O."/>
            <person name="Meyerdierks A."/>
            <person name="Storesund J.E."/>
            <person name="Kallscheuer N."/>
            <person name="Luecker S."/>
            <person name="Lage O.M."/>
            <person name="Pohl T."/>
            <person name="Merkel B.J."/>
            <person name="Hornburger P."/>
            <person name="Mueller R.-W."/>
            <person name="Bruemmer F."/>
            <person name="Labrenz M."/>
            <person name="Spormann A.M."/>
            <person name="Op Den Camp H."/>
            <person name="Overmann J."/>
            <person name="Amann R."/>
            <person name="Jetten M.S.M."/>
            <person name="Mascher T."/>
            <person name="Medema M.H."/>
            <person name="Devos D.P."/>
            <person name="Kaster A.-K."/>
            <person name="Ovreas L."/>
            <person name="Rohde M."/>
            <person name="Galperin M.Y."/>
            <person name="Jogler C."/>
        </authorList>
    </citation>
    <scope>NUCLEOTIDE SEQUENCE [LARGE SCALE GENOMIC DNA]</scope>
    <source>
        <strain evidence="7 8">Pla52o</strain>
    </source>
</reference>
<feature type="compositionally biased region" description="Basic and acidic residues" evidence="4">
    <location>
        <begin position="1001"/>
        <end position="1010"/>
    </location>
</feature>
<feature type="region of interest" description="Disordered" evidence="4">
    <location>
        <begin position="570"/>
        <end position="614"/>
    </location>
</feature>
<evidence type="ECO:0000256" key="3">
    <source>
        <dbReference type="ARBA" id="ARBA00023136"/>
    </source>
</evidence>
<evidence type="ECO:0000256" key="4">
    <source>
        <dbReference type="SAM" id="MobiDB-lite"/>
    </source>
</evidence>
<keyword evidence="2 5" id="KW-0732">Signal</keyword>
<evidence type="ECO:0000256" key="1">
    <source>
        <dbReference type="ARBA" id="ARBA00004370"/>
    </source>
</evidence>
<dbReference type="GO" id="GO:0016020">
    <property type="term" value="C:membrane"/>
    <property type="evidence" value="ECO:0007669"/>
    <property type="project" value="UniProtKB-SubCell"/>
</dbReference>
<feature type="chain" id="PRO_5023019427" evidence="5">
    <location>
        <begin position="24"/>
        <end position="1058"/>
    </location>
</feature>
<protein>
    <submittedName>
        <fullName evidence="7">Bacterial type II/III secretion system short domain protein</fullName>
    </submittedName>
</protein>
<name>A0A5C6CL02_9BACT</name>
<dbReference type="OrthoDB" id="221929at2"/>
<comment type="subcellular location">
    <subcellularLocation>
        <location evidence="1">Membrane</location>
    </subcellularLocation>
</comment>
<evidence type="ECO:0000256" key="2">
    <source>
        <dbReference type="ARBA" id="ARBA00022729"/>
    </source>
</evidence>
<dbReference type="InterPro" id="IPR038591">
    <property type="entry name" value="NolW-like_sf"/>
</dbReference>
<dbReference type="InterPro" id="IPR005644">
    <property type="entry name" value="NolW-like"/>
</dbReference>
<feature type="compositionally biased region" description="Low complexity" evidence="4">
    <location>
        <begin position="971"/>
        <end position="989"/>
    </location>
</feature>
<dbReference type="InterPro" id="IPR050810">
    <property type="entry name" value="Bact_Secretion_Sys_Channel"/>
</dbReference>